<evidence type="ECO:0000256" key="1">
    <source>
        <dbReference type="ARBA" id="ARBA00023098"/>
    </source>
</evidence>
<comment type="caution">
    <text evidence="4">The sequence shown here is derived from an EMBL/GenBank/DDBJ whole genome shotgun (WGS) entry which is preliminary data.</text>
</comment>
<dbReference type="InterPro" id="IPR002641">
    <property type="entry name" value="PNPLA_dom"/>
</dbReference>
<name>A0A2N3XZW4_SACSN</name>
<dbReference type="AlphaFoldDB" id="A0A2N3XZW4"/>
<dbReference type="PANTHER" id="PTHR46394">
    <property type="entry name" value="ANNEXIN"/>
    <property type="match status" value="1"/>
</dbReference>
<gene>
    <name evidence="4" type="ORF">A8926_4027</name>
</gene>
<feature type="short sequence motif" description="DGA/G" evidence="2">
    <location>
        <begin position="198"/>
        <end position="200"/>
    </location>
</feature>
<keyword evidence="1 2" id="KW-0443">Lipid metabolism</keyword>
<dbReference type="Pfam" id="PF01734">
    <property type="entry name" value="Patatin"/>
    <property type="match status" value="1"/>
</dbReference>
<protein>
    <submittedName>
        <fullName evidence="4">NTE family protein</fullName>
    </submittedName>
</protein>
<reference evidence="4" key="1">
    <citation type="submission" date="2017-12" db="EMBL/GenBank/DDBJ databases">
        <title>Sequencing the genomes of 1000 Actinobacteria strains.</title>
        <authorList>
            <person name="Klenk H.-P."/>
        </authorList>
    </citation>
    <scope>NUCLEOTIDE SEQUENCE [LARGE SCALE GENOMIC DNA]</scope>
    <source>
        <strain evidence="4">DSM 44228</strain>
    </source>
</reference>
<keyword evidence="2" id="KW-0442">Lipid degradation</keyword>
<proteinExistence type="predicted"/>
<dbReference type="RefSeq" id="WP_101376593.1">
    <property type="nucleotide sequence ID" value="NZ_CP061007.1"/>
</dbReference>
<feature type="short sequence motif" description="GXSXG" evidence="2">
    <location>
        <begin position="37"/>
        <end position="41"/>
    </location>
</feature>
<feature type="active site" description="Proton acceptor" evidence="2">
    <location>
        <position position="198"/>
    </location>
</feature>
<dbReference type="Gene3D" id="3.40.1090.10">
    <property type="entry name" value="Cytosolic phospholipase A2 catalytic domain"/>
    <property type="match status" value="2"/>
</dbReference>
<keyword evidence="5" id="KW-1185">Reference proteome</keyword>
<dbReference type="STRING" id="994479.GCA_000194155_03198"/>
<feature type="active site" description="Nucleophile" evidence="2">
    <location>
        <position position="39"/>
    </location>
</feature>
<dbReference type="EMBL" id="PJNB01000001">
    <property type="protein sequence ID" value="PKW16216.1"/>
    <property type="molecule type" value="Genomic_DNA"/>
</dbReference>
<dbReference type="SUPFAM" id="SSF52151">
    <property type="entry name" value="FabD/lysophospholipase-like"/>
    <property type="match status" value="1"/>
</dbReference>
<sequence>MQQADLVLEGGGVKGLATAAAVIRLLECGYRFPRIAGTSVGAMIGALAAAGAGAARMRSCLGRLNLSRIPDRAQPALPLISEGLGLLTRSGAYVGDYFRDWLDHELQALGASTFGDLRCDSDQGTDLPTEQRYKLVVLATDVTHGRLLRLPWDYHLLHRDPDEQSIADAVRMSMSLPLVFEPQRLTDPVTGEESLIVDGAVLSNFAVEIFDRTDGEPARWPTFGIRLLPDLPAGIDDVFPTLGLPLLPPLELLKKILVTAFVGHDQSHLNRPEVRNRTITINTSEAGITEFDIPAAKRCALIRNGREAVDKFLANRNETTPAPVSC</sequence>
<evidence type="ECO:0000313" key="4">
    <source>
        <dbReference type="EMBL" id="PKW16216.1"/>
    </source>
</evidence>
<evidence type="ECO:0000256" key="2">
    <source>
        <dbReference type="PROSITE-ProRule" id="PRU01161"/>
    </source>
</evidence>
<dbReference type="OrthoDB" id="9770965at2"/>
<keyword evidence="2" id="KW-0378">Hydrolase</keyword>
<dbReference type="InterPro" id="IPR016035">
    <property type="entry name" value="Acyl_Trfase/lysoPLipase"/>
</dbReference>
<feature type="domain" description="PNPLA" evidence="3">
    <location>
        <begin position="6"/>
        <end position="211"/>
    </location>
</feature>
<dbReference type="InterPro" id="IPR052580">
    <property type="entry name" value="Lipid_Hydrolase"/>
</dbReference>
<dbReference type="Proteomes" id="UP000233786">
    <property type="component" value="Unassembled WGS sequence"/>
</dbReference>
<feature type="short sequence motif" description="GXGXXG" evidence="2">
    <location>
        <begin position="10"/>
        <end position="15"/>
    </location>
</feature>
<dbReference type="GO" id="GO:0016787">
    <property type="term" value="F:hydrolase activity"/>
    <property type="evidence" value="ECO:0007669"/>
    <property type="project" value="UniProtKB-UniRule"/>
</dbReference>
<accession>A0A2N3XZW4</accession>
<evidence type="ECO:0000259" key="3">
    <source>
        <dbReference type="PROSITE" id="PS51635"/>
    </source>
</evidence>
<evidence type="ECO:0000313" key="5">
    <source>
        <dbReference type="Proteomes" id="UP000233786"/>
    </source>
</evidence>
<organism evidence="4 5">
    <name type="scientific">Saccharopolyspora spinosa</name>
    <dbReference type="NCBI Taxonomy" id="60894"/>
    <lineage>
        <taxon>Bacteria</taxon>
        <taxon>Bacillati</taxon>
        <taxon>Actinomycetota</taxon>
        <taxon>Actinomycetes</taxon>
        <taxon>Pseudonocardiales</taxon>
        <taxon>Pseudonocardiaceae</taxon>
        <taxon>Saccharopolyspora</taxon>
    </lineage>
</organism>
<dbReference type="GO" id="GO:0016042">
    <property type="term" value="P:lipid catabolic process"/>
    <property type="evidence" value="ECO:0007669"/>
    <property type="project" value="UniProtKB-UniRule"/>
</dbReference>
<dbReference type="PANTHER" id="PTHR46394:SF1">
    <property type="entry name" value="PNPLA DOMAIN-CONTAINING PROTEIN"/>
    <property type="match status" value="1"/>
</dbReference>
<dbReference type="PROSITE" id="PS51635">
    <property type="entry name" value="PNPLA"/>
    <property type="match status" value="1"/>
</dbReference>